<accession>A0AAN9GNC6</accession>
<name>A0AAN9GNC6_9CAEN</name>
<feature type="transmembrane region" description="Helical" evidence="2">
    <location>
        <begin position="130"/>
        <end position="149"/>
    </location>
</feature>
<feature type="transmembrane region" description="Helical" evidence="2">
    <location>
        <begin position="216"/>
        <end position="232"/>
    </location>
</feature>
<reference evidence="4 5" key="1">
    <citation type="submission" date="2024-02" db="EMBL/GenBank/DDBJ databases">
        <title>Chromosome-scale genome assembly of the rough periwinkle Littorina saxatilis.</title>
        <authorList>
            <person name="De Jode A."/>
            <person name="Faria R."/>
            <person name="Formenti G."/>
            <person name="Sims Y."/>
            <person name="Smith T.P."/>
            <person name="Tracey A."/>
            <person name="Wood J.M.D."/>
            <person name="Zagrodzka Z.B."/>
            <person name="Johannesson K."/>
            <person name="Butlin R.K."/>
            <person name="Leder E.H."/>
        </authorList>
    </citation>
    <scope>NUCLEOTIDE SEQUENCE [LARGE SCALE GENOMIC DNA]</scope>
    <source>
        <strain evidence="4">Snail1</strain>
        <tissue evidence="4">Muscle</tissue>
    </source>
</reference>
<comment type="caution">
    <text evidence="4">The sequence shown here is derived from an EMBL/GenBank/DDBJ whole genome shotgun (WGS) entry which is preliminary data.</text>
</comment>
<keyword evidence="2" id="KW-0472">Membrane</keyword>
<protein>
    <submittedName>
        <fullName evidence="4">Uncharacterized protein</fullName>
    </submittedName>
</protein>
<dbReference type="InterPro" id="IPR019427">
    <property type="entry name" value="7TM_GPCR_serpentine_rcpt_Srw"/>
</dbReference>
<keyword evidence="3" id="KW-0732">Signal</keyword>
<dbReference type="AlphaFoldDB" id="A0AAN9GNC6"/>
<dbReference type="Pfam" id="PF10324">
    <property type="entry name" value="7TM_GPCR_Srw"/>
    <property type="match status" value="1"/>
</dbReference>
<dbReference type="Gene3D" id="1.20.1070.10">
    <property type="entry name" value="Rhodopsin 7-helix transmembrane proteins"/>
    <property type="match status" value="1"/>
</dbReference>
<keyword evidence="2" id="KW-1133">Transmembrane helix</keyword>
<feature type="chain" id="PRO_5042949377" evidence="3">
    <location>
        <begin position="23"/>
        <end position="251"/>
    </location>
</feature>
<keyword evidence="2" id="KW-0812">Transmembrane</keyword>
<evidence type="ECO:0000256" key="2">
    <source>
        <dbReference type="SAM" id="Phobius"/>
    </source>
</evidence>
<dbReference type="EMBL" id="JBAMIC010000002">
    <property type="protein sequence ID" value="KAK7112940.1"/>
    <property type="molecule type" value="Genomic_DNA"/>
</dbReference>
<evidence type="ECO:0000256" key="3">
    <source>
        <dbReference type="SAM" id="SignalP"/>
    </source>
</evidence>
<evidence type="ECO:0000256" key="1">
    <source>
        <dbReference type="SAM" id="MobiDB-lite"/>
    </source>
</evidence>
<organism evidence="4 5">
    <name type="scientific">Littorina saxatilis</name>
    <dbReference type="NCBI Taxonomy" id="31220"/>
    <lineage>
        <taxon>Eukaryota</taxon>
        <taxon>Metazoa</taxon>
        <taxon>Spiralia</taxon>
        <taxon>Lophotrochozoa</taxon>
        <taxon>Mollusca</taxon>
        <taxon>Gastropoda</taxon>
        <taxon>Caenogastropoda</taxon>
        <taxon>Littorinimorpha</taxon>
        <taxon>Littorinoidea</taxon>
        <taxon>Littorinidae</taxon>
        <taxon>Littorina</taxon>
    </lineage>
</organism>
<feature type="region of interest" description="Disordered" evidence="1">
    <location>
        <begin position="46"/>
        <end position="72"/>
    </location>
</feature>
<feature type="signal peptide" evidence="3">
    <location>
        <begin position="1"/>
        <end position="22"/>
    </location>
</feature>
<feature type="transmembrane region" description="Helical" evidence="2">
    <location>
        <begin position="186"/>
        <end position="204"/>
    </location>
</feature>
<proteinExistence type="predicted"/>
<keyword evidence="5" id="KW-1185">Reference proteome</keyword>
<gene>
    <name evidence="4" type="ORF">V1264_012314</name>
</gene>
<sequence>MREAWRLAALAIVFFLVRQSSSTNDTNHTTITEILANATIWENENYNSTAPATDDNDDDDHDNDNQWTADMSTTASPKTLPIYKTGMMSSEEYQKVRTIQGWVYLGLESFALVLMSLSAAAFLQDRHSPSNVYLAAICLAEAWYMLVLFTHYTCKLRKECFVSLTYTQISIWSVSYTGMSARRCVYVLNALVSVQRFVAVAFPIQARYVRLLQRPRVPLALVVILTFLIHLYRPLQYTTTRIQGISPTMLR</sequence>
<feature type="transmembrane region" description="Helical" evidence="2">
    <location>
        <begin position="102"/>
        <end position="123"/>
    </location>
</feature>
<dbReference type="GO" id="GO:0008528">
    <property type="term" value="F:G protein-coupled peptide receptor activity"/>
    <property type="evidence" value="ECO:0007669"/>
    <property type="project" value="InterPro"/>
</dbReference>
<evidence type="ECO:0000313" key="4">
    <source>
        <dbReference type="EMBL" id="KAK7112940.1"/>
    </source>
</evidence>
<dbReference type="Proteomes" id="UP001374579">
    <property type="component" value="Unassembled WGS sequence"/>
</dbReference>
<dbReference type="SUPFAM" id="SSF81321">
    <property type="entry name" value="Family A G protein-coupled receptor-like"/>
    <property type="match status" value="1"/>
</dbReference>
<evidence type="ECO:0000313" key="5">
    <source>
        <dbReference type="Proteomes" id="UP001374579"/>
    </source>
</evidence>